<dbReference type="RefSeq" id="WP_228235040.1">
    <property type="nucleotide sequence ID" value="NZ_JAJGNA010000036.1"/>
</dbReference>
<sequence>MWPRNRDPQHAVTDQELGAFADGQLPRHRARQVARQLRAHPEYADRIHAYWRREAALQRALDPVFLRPVSAPAPAPRRRWTWVAAAGLATGTVLSVLVWRGTGVAPSDFTELALRAYAGAPGAVSLGPAPPAPFQGLELEPVSRRNVQIDGDRLVEYRYRDPQGREVALYEMHRGTRVDDGWFHVMSRQERPLVRWSQGERNYVLVGEGGLAHLTGLALEMRGRLAPLPNPATPPSPPSRPEGPIEPLPGAPAADGGVPGRPLPQDAGLATPERTVPAIPGA</sequence>
<reference evidence="2" key="1">
    <citation type="submission" date="2021-10" db="EMBL/GenBank/DDBJ databases">
        <title>The diversity and Nitrogen Metabolism of Culturable Nitrate-Utilizing Bacteria Within the Oxygen Minimum Zone of the Changjiang (Yangtze River)Estuary.</title>
        <authorList>
            <person name="Zhang D."/>
            <person name="Zheng J."/>
            <person name="Liu S."/>
            <person name="He W."/>
        </authorList>
    </citation>
    <scope>NUCLEOTIDE SEQUENCE</scope>
    <source>
        <strain evidence="2">FXH-223</strain>
    </source>
</reference>
<gene>
    <name evidence="2" type="ORF">LL252_17630</name>
</gene>
<name>A0A9Q3UQS9_9GAMM</name>
<evidence type="ECO:0000313" key="2">
    <source>
        <dbReference type="EMBL" id="MCC4310391.1"/>
    </source>
</evidence>
<evidence type="ECO:0000313" key="3">
    <source>
        <dbReference type="Proteomes" id="UP001108027"/>
    </source>
</evidence>
<protein>
    <recommendedName>
        <fullName evidence="4">Anti-sigma factor</fullName>
    </recommendedName>
</protein>
<dbReference type="EMBL" id="JAJGNA010000036">
    <property type="protein sequence ID" value="MCC4310391.1"/>
    <property type="molecule type" value="Genomic_DNA"/>
</dbReference>
<feature type="region of interest" description="Disordered" evidence="1">
    <location>
        <begin position="225"/>
        <end position="282"/>
    </location>
</feature>
<keyword evidence="3" id="KW-1185">Reference proteome</keyword>
<evidence type="ECO:0008006" key="4">
    <source>
        <dbReference type="Google" id="ProtNLM"/>
    </source>
</evidence>
<feature type="compositionally biased region" description="Pro residues" evidence="1">
    <location>
        <begin position="228"/>
        <end position="250"/>
    </location>
</feature>
<evidence type="ECO:0000256" key="1">
    <source>
        <dbReference type="SAM" id="MobiDB-lite"/>
    </source>
</evidence>
<organism evidence="2 3">
    <name type="scientific">Alloalcanivorax marinus</name>
    <dbReference type="NCBI Taxonomy" id="1177169"/>
    <lineage>
        <taxon>Bacteria</taxon>
        <taxon>Pseudomonadati</taxon>
        <taxon>Pseudomonadota</taxon>
        <taxon>Gammaproteobacteria</taxon>
        <taxon>Oceanospirillales</taxon>
        <taxon>Alcanivoracaceae</taxon>
        <taxon>Alloalcanivorax</taxon>
    </lineage>
</organism>
<dbReference type="Proteomes" id="UP001108027">
    <property type="component" value="Unassembled WGS sequence"/>
</dbReference>
<proteinExistence type="predicted"/>
<comment type="caution">
    <text evidence="2">The sequence shown here is derived from an EMBL/GenBank/DDBJ whole genome shotgun (WGS) entry which is preliminary data.</text>
</comment>
<dbReference type="AlphaFoldDB" id="A0A9Q3UQS9"/>
<accession>A0A9Q3UQS9</accession>